<dbReference type="PROSITE" id="PS51257">
    <property type="entry name" value="PROKAR_LIPOPROTEIN"/>
    <property type="match status" value="1"/>
</dbReference>
<dbReference type="EMBL" id="WBVO01000007">
    <property type="protein sequence ID" value="KAB2809759.1"/>
    <property type="molecule type" value="Genomic_DNA"/>
</dbReference>
<evidence type="ECO:0008006" key="4">
    <source>
        <dbReference type="Google" id="ProtNLM"/>
    </source>
</evidence>
<gene>
    <name evidence="2" type="ORF">F8C67_09380</name>
</gene>
<dbReference type="OrthoDB" id="5599486at2"/>
<name>A0A6N6RHG3_9FLAO</name>
<protein>
    <recommendedName>
        <fullName evidence="4">T9SS type A sorting domain-containing protein</fullName>
    </recommendedName>
</protein>
<dbReference type="RefSeq" id="WP_151667582.1">
    <property type="nucleotide sequence ID" value="NZ_WBVO01000007.1"/>
</dbReference>
<reference evidence="2 3" key="1">
    <citation type="submission" date="2019-09" db="EMBL/GenBank/DDBJ databases">
        <title>Genomes of family Cryomorphaceae.</title>
        <authorList>
            <person name="Bowman J.P."/>
        </authorList>
    </citation>
    <scope>NUCLEOTIDE SEQUENCE [LARGE SCALE GENOMIC DNA]</scope>
    <source>
        <strain evidence="2 3">LMG 25704</strain>
    </source>
</reference>
<sequence>MAIVRFFIFLNLISACAFGQVIQTTPLTDSLEEVSGMVSKGDYIWMINDSGNEPFLYEYKGVHYQGAYYIEAQNRDWEAMTVDPVGNIYIGDIGNNANDRRERRIYRIRYADLDHSFDTIRPELREYYTPTAPPFAEGKRDYDWESLIWYAGQFHVFSKNRREPFDGNLVHFAASARFNQPDTFQIQDSTKLGAIVRELYWITDATLSEDRRHLFLLSSDKVIAYFDFPEDRFFEGYKVIMPLGSLSQHEAITAWNDTLLLIADEQTPLGGRNLKVFDYSDELEDYEEERRKEVSLDTKRIDSTITITVEPIVTTKVVLEIYNDGGLLVKDILLGEAPADSVSTFTVNLKELPVGMYILNVLCGRVPHGFFAIRPGVYDPGNQSNE</sequence>
<feature type="signal peptide" evidence="1">
    <location>
        <begin position="1"/>
        <end position="19"/>
    </location>
</feature>
<keyword evidence="3" id="KW-1185">Reference proteome</keyword>
<feature type="chain" id="PRO_5026985842" description="T9SS type A sorting domain-containing protein" evidence="1">
    <location>
        <begin position="20"/>
        <end position="386"/>
    </location>
</feature>
<accession>A0A6N6RHG3</accession>
<organism evidence="2 3">
    <name type="scientific">Phaeocystidibacter luteus</name>
    <dbReference type="NCBI Taxonomy" id="911197"/>
    <lineage>
        <taxon>Bacteria</taxon>
        <taxon>Pseudomonadati</taxon>
        <taxon>Bacteroidota</taxon>
        <taxon>Flavobacteriia</taxon>
        <taxon>Flavobacteriales</taxon>
        <taxon>Phaeocystidibacteraceae</taxon>
        <taxon>Phaeocystidibacter</taxon>
    </lineage>
</organism>
<evidence type="ECO:0000256" key="1">
    <source>
        <dbReference type="SAM" id="SignalP"/>
    </source>
</evidence>
<evidence type="ECO:0000313" key="3">
    <source>
        <dbReference type="Proteomes" id="UP000468650"/>
    </source>
</evidence>
<keyword evidence="1" id="KW-0732">Signal</keyword>
<dbReference type="AlphaFoldDB" id="A0A6N6RHG3"/>
<comment type="caution">
    <text evidence="2">The sequence shown here is derived from an EMBL/GenBank/DDBJ whole genome shotgun (WGS) entry which is preliminary data.</text>
</comment>
<evidence type="ECO:0000313" key="2">
    <source>
        <dbReference type="EMBL" id="KAB2809759.1"/>
    </source>
</evidence>
<dbReference type="Proteomes" id="UP000468650">
    <property type="component" value="Unassembled WGS sequence"/>
</dbReference>
<proteinExistence type="predicted"/>